<dbReference type="Proteomes" id="UP000219327">
    <property type="component" value="Unassembled WGS sequence"/>
</dbReference>
<dbReference type="AlphaFoldDB" id="A0A2A5WK56"/>
<evidence type="ECO:0000313" key="1">
    <source>
        <dbReference type="EMBL" id="PDH36812.1"/>
    </source>
</evidence>
<comment type="caution">
    <text evidence="1">The sequence shown here is derived from an EMBL/GenBank/DDBJ whole genome shotgun (WGS) entry which is preliminary data.</text>
</comment>
<accession>A0A2A5WK56</accession>
<sequence length="107" mass="11961">MRTVLVMVLIFTVGGCAWFKPDPMHRLAGEWQSEVGGYPIVLTYSDNTVQVNGEAPTRYTREGNRITIISADGEYDETRLVSFQGRNTMVQTDPLTGTGRAYTRVID</sequence>
<organism evidence="1 2">
    <name type="scientific">OM182 bacterium MED-G24</name>
    <dbReference type="NCBI Taxonomy" id="1986255"/>
    <lineage>
        <taxon>Bacteria</taxon>
        <taxon>Pseudomonadati</taxon>
        <taxon>Pseudomonadota</taxon>
        <taxon>Gammaproteobacteria</taxon>
        <taxon>OMG group</taxon>
        <taxon>OM182 clade</taxon>
    </lineage>
</organism>
<dbReference type="PROSITE" id="PS51257">
    <property type="entry name" value="PROKAR_LIPOPROTEIN"/>
    <property type="match status" value="1"/>
</dbReference>
<reference evidence="1 2" key="1">
    <citation type="submission" date="2017-08" db="EMBL/GenBank/DDBJ databases">
        <title>Fine stratification of microbial communities through a metagenomic profile of the photic zone.</title>
        <authorList>
            <person name="Haro-Moreno J.M."/>
            <person name="Lopez-Perez M."/>
            <person name="De La Torre J."/>
            <person name="Picazo A."/>
            <person name="Camacho A."/>
            <person name="Rodriguez-Valera F."/>
        </authorList>
    </citation>
    <scope>NUCLEOTIDE SEQUENCE [LARGE SCALE GENOMIC DNA]</scope>
    <source>
        <strain evidence="1">MED-G24</strain>
    </source>
</reference>
<protein>
    <submittedName>
        <fullName evidence="1">Uncharacterized protein</fullName>
    </submittedName>
</protein>
<gene>
    <name evidence="1" type="ORF">CNE99_09050</name>
</gene>
<name>A0A2A5WK56_9GAMM</name>
<dbReference type="EMBL" id="NTKD01000059">
    <property type="protein sequence ID" value="PDH36812.1"/>
    <property type="molecule type" value="Genomic_DNA"/>
</dbReference>
<proteinExistence type="predicted"/>
<evidence type="ECO:0000313" key="2">
    <source>
        <dbReference type="Proteomes" id="UP000219327"/>
    </source>
</evidence>